<dbReference type="InterPro" id="IPR033136">
    <property type="entry name" value="DNA_ligase_CS"/>
</dbReference>
<evidence type="ECO:0000259" key="17">
    <source>
        <dbReference type="PROSITE" id="PS50172"/>
    </source>
</evidence>
<keyword evidence="12 15" id="KW-0464">Manganese</keyword>
<evidence type="ECO:0000256" key="1">
    <source>
        <dbReference type="ARBA" id="ARBA00004067"/>
    </source>
</evidence>
<evidence type="ECO:0000256" key="2">
    <source>
        <dbReference type="ARBA" id="ARBA00012722"/>
    </source>
</evidence>
<dbReference type="PANTHER" id="PTHR23389">
    <property type="entry name" value="CHROMOSOME TRANSMISSION FIDELITY FACTOR 18"/>
    <property type="match status" value="1"/>
</dbReference>
<sequence>MTDTAGDLARSCQDILERAQGPELSAPQAAAELALLADVIARLDRAYHQDDAPVVTDAVYDALRRRNAELERAHPDARRDDSPETRVGAAPAGVFRRHRHLTPMLSLDNVFSREEFEGFISRAARFLGLDDAQAMELDFVAEPKIDGLSISLTYENGHFVRGTTRGDGTEGEDVTANLRTLRDLPQQLHGPAPDLIEIRGEVFLAKPDFLTLNAAQVAAGQKPFANPRNAAAGSLRQLDPDITRQRPLSLFAYALGYSSAPVADTHAQYLHRLAQWGFAVSPLCSQVANVAEAEAFMERIARERSALDYDIDGVVYKINERALQERLGFAGRAPRWAVAWKFAAEQAITRLTKIDIQVGRTGALTPVAILEPVNVGGVIVTRASLHNEDEIARKDVQEGDLVRIQRAGDVIPQVLDIVQPRDHPSHPFVFPHACPVCHARAERPEGEVVWRCSGGLTCPAQLVERLIHFVSRDAFDIEGLGDRTIAEFHEDGLLATPGDIFRLPKHEEAIAERPGWGVVSARNLVNAIAARRTISLSRFIYALGIRRIGINTARLLARHYGSYENWHRQMLRATTVGSDERLELGSITGIGSAIADELVAFFLEDHNRQTLDDLTQVLEAITDEEMLATGELSGKVIVFTGTLTTMSRPEARAIAERMGARVSDSVSKKTDIVVLGEKAGSKARKAAELGLQTVDEAGWRALAGLAPAS</sequence>
<dbReference type="Pfam" id="PF00533">
    <property type="entry name" value="BRCT"/>
    <property type="match status" value="1"/>
</dbReference>
<dbReference type="Gene3D" id="3.40.50.10190">
    <property type="entry name" value="BRCT domain"/>
    <property type="match status" value="1"/>
</dbReference>
<dbReference type="InterPro" id="IPR018239">
    <property type="entry name" value="DNA_ligase_AS"/>
</dbReference>
<dbReference type="CDD" id="cd17748">
    <property type="entry name" value="BRCT_DNA_ligase_like"/>
    <property type="match status" value="1"/>
</dbReference>
<comment type="caution">
    <text evidence="15">Lacks conserved residue(s) required for the propagation of feature annotation.</text>
</comment>
<keyword evidence="6 15" id="KW-0479">Metal-binding</keyword>
<keyword evidence="10 15" id="KW-0520">NAD</keyword>
<feature type="binding site" evidence="15">
    <location>
        <position position="165"/>
    </location>
    <ligand>
        <name>NAD(+)</name>
        <dbReference type="ChEBI" id="CHEBI:57540"/>
    </ligand>
</feature>
<feature type="binding site" evidence="15">
    <location>
        <position position="317"/>
    </location>
    <ligand>
        <name>NAD(+)</name>
        <dbReference type="ChEBI" id="CHEBI:57540"/>
    </ligand>
</feature>
<protein>
    <recommendedName>
        <fullName evidence="3 15">DNA ligase</fullName>
        <ecNumber evidence="2 15">6.5.1.2</ecNumber>
    </recommendedName>
    <alternativeName>
        <fullName evidence="15">Polydeoxyribonucleotide synthase [NAD(+)]</fullName>
    </alternativeName>
</protein>
<feature type="domain" description="BRCT" evidence="17">
    <location>
        <begin position="627"/>
        <end position="699"/>
    </location>
</feature>
<feature type="binding site" evidence="15">
    <location>
        <position position="437"/>
    </location>
    <ligand>
        <name>Zn(2+)</name>
        <dbReference type="ChEBI" id="CHEBI:29105"/>
    </ligand>
</feature>
<dbReference type="AlphaFoldDB" id="A0A2S3W4Q3"/>
<dbReference type="FunFam" id="2.40.50.140:FF:000012">
    <property type="entry name" value="DNA ligase"/>
    <property type="match status" value="1"/>
</dbReference>
<evidence type="ECO:0000256" key="9">
    <source>
        <dbReference type="ARBA" id="ARBA00022842"/>
    </source>
</evidence>
<dbReference type="InterPro" id="IPR036420">
    <property type="entry name" value="BRCT_dom_sf"/>
</dbReference>
<dbReference type="GO" id="GO:0005829">
    <property type="term" value="C:cytosol"/>
    <property type="evidence" value="ECO:0007669"/>
    <property type="project" value="TreeGrafter"/>
</dbReference>
<keyword evidence="7 15" id="KW-0227">DNA damage</keyword>
<dbReference type="InterPro" id="IPR001357">
    <property type="entry name" value="BRCT_dom"/>
</dbReference>
<evidence type="ECO:0000256" key="15">
    <source>
        <dbReference type="HAMAP-Rule" id="MF_01588"/>
    </source>
</evidence>
<dbReference type="PANTHER" id="PTHR23389:SF9">
    <property type="entry name" value="DNA LIGASE"/>
    <property type="match status" value="1"/>
</dbReference>
<name>A0A2S3W4Q3_9PROT</name>
<dbReference type="PROSITE" id="PS50172">
    <property type="entry name" value="BRCT"/>
    <property type="match status" value="1"/>
</dbReference>
<feature type="binding site" evidence="15">
    <location>
        <position position="341"/>
    </location>
    <ligand>
        <name>NAD(+)</name>
        <dbReference type="ChEBI" id="CHEBI:57540"/>
    </ligand>
</feature>
<dbReference type="EMBL" id="POTC01000004">
    <property type="protein sequence ID" value="POF63841.1"/>
    <property type="molecule type" value="Genomic_DNA"/>
</dbReference>
<feature type="binding site" evidence="15">
    <location>
        <begin position="57"/>
        <end position="61"/>
    </location>
    <ligand>
        <name>NAD(+)</name>
        <dbReference type="ChEBI" id="CHEBI:57540"/>
    </ligand>
</feature>
<dbReference type="SMART" id="SM00292">
    <property type="entry name" value="BRCT"/>
    <property type="match status" value="1"/>
</dbReference>
<dbReference type="NCBIfam" id="TIGR00575">
    <property type="entry name" value="dnlj"/>
    <property type="match status" value="1"/>
</dbReference>
<comment type="function">
    <text evidence="1 15">DNA ligase that catalyzes the formation of phosphodiester linkages between 5'-phosphoryl and 3'-hydroxyl groups in double-stranded DNA using NAD as a coenzyme and as the energy source for the reaction. It is essential for DNA replication and repair of damaged DNA.</text>
</comment>
<evidence type="ECO:0000256" key="11">
    <source>
        <dbReference type="ARBA" id="ARBA00023204"/>
    </source>
</evidence>
<comment type="catalytic activity">
    <reaction evidence="13 15 16">
        <text>NAD(+) + (deoxyribonucleotide)n-3'-hydroxyl + 5'-phospho-(deoxyribonucleotide)m = (deoxyribonucleotide)n+m + AMP + beta-nicotinamide D-nucleotide.</text>
        <dbReference type="EC" id="6.5.1.2"/>
    </reaction>
</comment>
<dbReference type="Gene3D" id="6.20.10.30">
    <property type="match status" value="1"/>
</dbReference>
<dbReference type="HAMAP" id="MF_01588">
    <property type="entry name" value="DNA_ligase_A"/>
    <property type="match status" value="1"/>
</dbReference>
<evidence type="ECO:0000256" key="16">
    <source>
        <dbReference type="RuleBase" id="RU000618"/>
    </source>
</evidence>
<comment type="similarity">
    <text evidence="14 15">Belongs to the NAD-dependent DNA ligase family. LigA subfamily.</text>
</comment>
<accession>A0A2S3W4Q3</accession>
<dbReference type="InterPro" id="IPR041663">
    <property type="entry name" value="DisA/LigA_HHH"/>
</dbReference>
<evidence type="ECO:0000256" key="13">
    <source>
        <dbReference type="ARBA" id="ARBA00034005"/>
    </source>
</evidence>
<dbReference type="PROSITE" id="PS01055">
    <property type="entry name" value="DNA_LIGASE_N1"/>
    <property type="match status" value="1"/>
</dbReference>
<dbReference type="InterPro" id="IPR004150">
    <property type="entry name" value="NAD_DNA_ligase_OB"/>
</dbReference>
<feature type="binding site" evidence="15">
    <location>
        <position position="434"/>
    </location>
    <ligand>
        <name>Zn(2+)</name>
        <dbReference type="ChEBI" id="CHEBI:29105"/>
    </ligand>
</feature>
<dbReference type="NCBIfam" id="NF005932">
    <property type="entry name" value="PRK07956.1"/>
    <property type="match status" value="1"/>
</dbReference>
<evidence type="ECO:0000256" key="3">
    <source>
        <dbReference type="ARBA" id="ARBA00013308"/>
    </source>
</evidence>
<dbReference type="SUPFAM" id="SSF56091">
    <property type="entry name" value="DNA ligase/mRNA capping enzyme, catalytic domain"/>
    <property type="match status" value="1"/>
</dbReference>
<feature type="binding site" evidence="15">
    <location>
        <position position="142"/>
    </location>
    <ligand>
        <name>NAD(+)</name>
        <dbReference type="ChEBI" id="CHEBI:57540"/>
    </ligand>
</feature>
<dbReference type="Gene3D" id="1.10.287.610">
    <property type="entry name" value="Helix hairpin bin"/>
    <property type="match status" value="1"/>
</dbReference>
<dbReference type="Pfam" id="PF03119">
    <property type="entry name" value="DNA_ligase_ZBD"/>
    <property type="match status" value="1"/>
</dbReference>
<dbReference type="Gene3D" id="2.40.50.140">
    <property type="entry name" value="Nucleic acid-binding proteins"/>
    <property type="match status" value="1"/>
</dbReference>
<organism evidence="18 19">
    <name type="scientific">Novacetimonas maltaceti</name>
    <dbReference type="NCBI Taxonomy" id="1203393"/>
    <lineage>
        <taxon>Bacteria</taxon>
        <taxon>Pseudomonadati</taxon>
        <taxon>Pseudomonadota</taxon>
        <taxon>Alphaproteobacteria</taxon>
        <taxon>Acetobacterales</taxon>
        <taxon>Acetobacteraceae</taxon>
        <taxon>Novacetimonas</taxon>
    </lineage>
</organism>
<evidence type="ECO:0000256" key="10">
    <source>
        <dbReference type="ARBA" id="ARBA00023027"/>
    </source>
</evidence>
<dbReference type="EC" id="6.5.1.2" evidence="2 15"/>
<dbReference type="InterPro" id="IPR004149">
    <property type="entry name" value="Znf_DNAligase_C4"/>
</dbReference>
<dbReference type="GO" id="GO:0046872">
    <property type="term" value="F:metal ion binding"/>
    <property type="evidence" value="ECO:0007669"/>
    <property type="project" value="UniProtKB-KW"/>
</dbReference>
<evidence type="ECO:0000256" key="8">
    <source>
        <dbReference type="ARBA" id="ARBA00022833"/>
    </source>
</evidence>
<dbReference type="Pfam" id="PF03120">
    <property type="entry name" value="OB_DNA_ligase"/>
    <property type="match status" value="1"/>
</dbReference>
<evidence type="ECO:0000256" key="12">
    <source>
        <dbReference type="ARBA" id="ARBA00023211"/>
    </source>
</evidence>
<dbReference type="GO" id="GO:0006260">
    <property type="term" value="P:DNA replication"/>
    <property type="evidence" value="ECO:0007669"/>
    <property type="project" value="UniProtKB-KW"/>
</dbReference>
<dbReference type="InterPro" id="IPR013839">
    <property type="entry name" value="DNAligase_adenylation"/>
</dbReference>
<evidence type="ECO:0000256" key="14">
    <source>
        <dbReference type="ARBA" id="ARBA00060881"/>
    </source>
</evidence>
<evidence type="ECO:0000256" key="4">
    <source>
        <dbReference type="ARBA" id="ARBA00022598"/>
    </source>
</evidence>
<keyword evidence="19" id="KW-1185">Reference proteome</keyword>
<feature type="binding site" evidence="15">
    <location>
        <position position="201"/>
    </location>
    <ligand>
        <name>NAD(+)</name>
        <dbReference type="ChEBI" id="CHEBI:57540"/>
    </ligand>
</feature>
<dbReference type="CDD" id="cd00114">
    <property type="entry name" value="LIGANc"/>
    <property type="match status" value="1"/>
</dbReference>
<gene>
    <name evidence="15 18" type="primary">ligA</name>
    <name evidence="18" type="ORF">KMAL_06000</name>
</gene>
<dbReference type="InterPro" id="IPR013840">
    <property type="entry name" value="DNAligase_N"/>
</dbReference>
<keyword evidence="8 15" id="KW-0862">Zinc</keyword>
<dbReference type="Proteomes" id="UP000237344">
    <property type="component" value="Unassembled WGS sequence"/>
</dbReference>
<keyword evidence="11 15" id="KW-0234">DNA repair</keyword>
<feature type="binding site" evidence="15">
    <location>
        <begin position="106"/>
        <end position="107"/>
    </location>
    <ligand>
        <name>NAD(+)</name>
        <dbReference type="ChEBI" id="CHEBI:57540"/>
    </ligand>
</feature>
<dbReference type="PROSITE" id="PS01056">
    <property type="entry name" value="DNA_LIGASE_N2"/>
    <property type="match status" value="1"/>
</dbReference>
<evidence type="ECO:0000313" key="18">
    <source>
        <dbReference type="EMBL" id="POF63841.1"/>
    </source>
</evidence>
<dbReference type="Pfam" id="PF12826">
    <property type="entry name" value="HHH_2"/>
    <property type="match status" value="1"/>
</dbReference>
<comment type="cofactor">
    <cofactor evidence="15">
        <name>Mg(2+)</name>
        <dbReference type="ChEBI" id="CHEBI:18420"/>
    </cofactor>
    <cofactor evidence="15">
        <name>Mn(2+)</name>
        <dbReference type="ChEBI" id="CHEBI:29035"/>
    </cofactor>
</comment>
<feature type="active site" description="N6-AMP-lysine intermediate" evidence="15">
    <location>
        <position position="144"/>
    </location>
</feature>
<dbReference type="SUPFAM" id="SSF50249">
    <property type="entry name" value="Nucleic acid-binding proteins"/>
    <property type="match status" value="1"/>
</dbReference>
<feature type="binding site" evidence="15">
    <location>
        <position position="458"/>
    </location>
    <ligand>
        <name>Zn(2+)</name>
        <dbReference type="ChEBI" id="CHEBI:29105"/>
    </ligand>
</feature>
<evidence type="ECO:0000313" key="19">
    <source>
        <dbReference type="Proteomes" id="UP000237344"/>
    </source>
</evidence>
<dbReference type="Pfam" id="PF01653">
    <property type="entry name" value="DNA_ligase_aden"/>
    <property type="match status" value="1"/>
</dbReference>
<evidence type="ECO:0000256" key="5">
    <source>
        <dbReference type="ARBA" id="ARBA00022705"/>
    </source>
</evidence>
<dbReference type="InterPro" id="IPR001679">
    <property type="entry name" value="DNA_ligase"/>
</dbReference>
<comment type="caution">
    <text evidence="18">The sequence shown here is derived from an EMBL/GenBank/DDBJ whole genome shotgun (WGS) entry which is preliminary data.</text>
</comment>
<proteinExistence type="inferred from homology"/>
<keyword evidence="5 15" id="KW-0235">DNA replication</keyword>
<keyword evidence="4 15" id="KW-0436">Ligase</keyword>
<dbReference type="SUPFAM" id="SSF47781">
    <property type="entry name" value="RuvA domain 2-like"/>
    <property type="match status" value="1"/>
</dbReference>
<dbReference type="InterPro" id="IPR012340">
    <property type="entry name" value="NA-bd_OB-fold"/>
</dbReference>
<dbReference type="PIRSF" id="PIRSF001604">
    <property type="entry name" value="LigA"/>
    <property type="match status" value="1"/>
</dbReference>
<dbReference type="InterPro" id="IPR010994">
    <property type="entry name" value="RuvA_2-like"/>
</dbReference>
<dbReference type="SMART" id="SM00532">
    <property type="entry name" value="LIGANc"/>
    <property type="match status" value="1"/>
</dbReference>
<dbReference type="FunFam" id="3.30.470.30:FF:000001">
    <property type="entry name" value="DNA ligase"/>
    <property type="match status" value="1"/>
</dbReference>
<dbReference type="Gene3D" id="1.10.150.20">
    <property type="entry name" value="5' to 3' exonuclease, C-terminal subdomain"/>
    <property type="match status" value="2"/>
</dbReference>
<evidence type="ECO:0000256" key="6">
    <source>
        <dbReference type="ARBA" id="ARBA00022723"/>
    </source>
</evidence>
<reference evidence="18 19" key="1">
    <citation type="submission" date="2018-01" db="EMBL/GenBank/DDBJ databases">
        <title>Draft Genome Sequence of Komagataeibacter maltaceti LMG 1529, a Vinegar Producing Acetic Acid Bacterium Isolated from Malt Vinegar Brewery Acetifiers.</title>
        <authorList>
            <person name="Zhang Q."/>
            <person name="Hollensteiner J."/>
            <person name="Poehlein A."/>
            <person name="Daniel R."/>
        </authorList>
    </citation>
    <scope>NUCLEOTIDE SEQUENCE [LARGE SCALE GENOMIC DNA]</scope>
    <source>
        <strain evidence="18 19">LMG 1529</strain>
    </source>
</reference>
<dbReference type="Gene3D" id="3.30.470.30">
    <property type="entry name" value="DNA ligase/mRNA capping enzyme"/>
    <property type="match status" value="1"/>
</dbReference>
<keyword evidence="9 15" id="KW-0460">Magnesium</keyword>
<dbReference type="GO" id="GO:0006281">
    <property type="term" value="P:DNA repair"/>
    <property type="evidence" value="ECO:0007669"/>
    <property type="project" value="UniProtKB-KW"/>
</dbReference>
<dbReference type="SUPFAM" id="SSF52113">
    <property type="entry name" value="BRCT domain"/>
    <property type="match status" value="1"/>
</dbReference>
<dbReference type="GO" id="GO:0003911">
    <property type="term" value="F:DNA ligase (NAD+) activity"/>
    <property type="evidence" value="ECO:0007669"/>
    <property type="project" value="UniProtKB-UniRule"/>
</dbReference>
<evidence type="ECO:0000256" key="7">
    <source>
        <dbReference type="ARBA" id="ARBA00022763"/>
    </source>
</evidence>
<dbReference type="RefSeq" id="WP_239019912.1">
    <property type="nucleotide sequence ID" value="NZ_NKUE01000002.1"/>
</dbReference>